<dbReference type="PROSITE" id="PS51257">
    <property type="entry name" value="PROKAR_LIPOPROTEIN"/>
    <property type="match status" value="1"/>
</dbReference>
<reference evidence="1" key="1">
    <citation type="submission" date="2022-10" db="EMBL/GenBank/DDBJ databases">
        <title>Gaoshiqiia sediminis gen. nov., sp. nov., isolated from coastal sediment.</title>
        <authorList>
            <person name="Yu W.X."/>
            <person name="Mu D.S."/>
            <person name="Du J.Z."/>
            <person name="Liang Y.Q."/>
        </authorList>
    </citation>
    <scope>NUCLEOTIDE SEQUENCE</scope>
    <source>
        <strain evidence="1">A06</strain>
    </source>
</reference>
<dbReference type="AlphaFoldDB" id="A0AA42C968"/>
<evidence type="ECO:0000313" key="2">
    <source>
        <dbReference type="Proteomes" id="UP001163821"/>
    </source>
</evidence>
<evidence type="ECO:0000313" key="1">
    <source>
        <dbReference type="EMBL" id="MCW0482117.1"/>
    </source>
</evidence>
<dbReference type="EMBL" id="JAPAAF010000005">
    <property type="protein sequence ID" value="MCW0482117.1"/>
    <property type="molecule type" value="Genomic_DNA"/>
</dbReference>
<name>A0AA42C968_9BACT</name>
<accession>A0AA42C968</accession>
<sequence>MNKNYILVFLMIVMAACNTDVGNFQIGEDLVETKSRIVMIDSFSVKLSTVLLDSIATYSADPALVGKYENETIGTTELRHYFNFDLSETSGSLTDKDILDSVTIKLSYSGYYYGDTTQVQKLQIHQLTKELAFFKNDVGQTSLVNHNSFDYETEPIGSLEFYPFPSTDSIEIRLDDSFGQELIDLFLAKSDDVSTNDKFNSYLKGFIMKAAPESKAVIGFNTSSSGIQLKLYTHRVELEKVEIEYDFELASEGTHFNQSLADRTGTDYASLFSQREELPATQTSNLSYIQGSEAVVTRIDFPALNEIYTYGDRVLIKAELVLVPSTLNDPKKLPTALNFYTSDRINQLRENLAITSSSGTSVSVAANLVEDVMYPENNYYIADISTWMQTELANNFYDTNNGLLITFPFSSLRNSSDLLILNGENSSKYKPKLNLYFLKYE</sequence>
<proteinExistence type="predicted"/>
<dbReference type="InterPro" id="IPR025366">
    <property type="entry name" value="DUF4270"/>
</dbReference>
<dbReference type="Proteomes" id="UP001163821">
    <property type="component" value="Unassembled WGS sequence"/>
</dbReference>
<comment type="caution">
    <text evidence="1">The sequence shown here is derived from an EMBL/GenBank/DDBJ whole genome shotgun (WGS) entry which is preliminary data.</text>
</comment>
<protein>
    <submittedName>
        <fullName evidence="1">DUF4270 domain-containing protein</fullName>
    </submittedName>
</protein>
<keyword evidence="2" id="KW-1185">Reference proteome</keyword>
<dbReference type="Pfam" id="PF14092">
    <property type="entry name" value="DUF4270"/>
    <property type="match status" value="1"/>
</dbReference>
<gene>
    <name evidence="1" type="ORF">N2K84_05200</name>
</gene>
<dbReference type="RefSeq" id="WP_282590725.1">
    <property type="nucleotide sequence ID" value="NZ_JAPAAF010000005.1"/>
</dbReference>
<organism evidence="1 2">
    <name type="scientific">Gaoshiqia sediminis</name>
    <dbReference type="NCBI Taxonomy" id="2986998"/>
    <lineage>
        <taxon>Bacteria</taxon>
        <taxon>Pseudomonadati</taxon>
        <taxon>Bacteroidota</taxon>
        <taxon>Bacteroidia</taxon>
        <taxon>Marinilabiliales</taxon>
        <taxon>Prolixibacteraceae</taxon>
        <taxon>Gaoshiqia</taxon>
    </lineage>
</organism>